<evidence type="ECO:0008006" key="3">
    <source>
        <dbReference type="Google" id="ProtNLM"/>
    </source>
</evidence>
<evidence type="ECO:0000256" key="1">
    <source>
        <dbReference type="SAM" id="SignalP"/>
    </source>
</evidence>
<organism evidence="2">
    <name type="scientific">Streptomyces sp. NBC_00180</name>
    <dbReference type="NCBI Taxonomy" id="2903632"/>
    <lineage>
        <taxon>Bacteria</taxon>
        <taxon>Bacillati</taxon>
        <taxon>Actinomycetota</taxon>
        <taxon>Actinomycetes</taxon>
        <taxon>Kitasatosporales</taxon>
        <taxon>Streptomycetaceae</taxon>
        <taxon>Streptomyces</taxon>
    </lineage>
</organism>
<dbReference type="AlphaFoldDB" id="A0AAU1HVR6"/>
<accession>A0AAU1HVR6</accession>
<dbReference type="PANTHER" id="PTHR36842:SF1">
    <property type="entry name" value="PROTEIN TOLB"/>
    <property type="match status" value="1"/>
</dbReference>
<dbReference type="Gene3D" id="2.120.10.30">
    <property type="entry name" value="TolB, C-terminal domain"/>
    <property type="match status" value="4"/>
</dbReference>
<feature type="chain" id="PRO_5043367396" description="WD40 repeat protein" evidence="1">
    <location>
        <begin position="31"/>
        <end position="687"/>
    </location>
</feature>
<dbReference type="SUPFAM" id="SSF69304">
    <property type="entry name" value="Tricorn protease N-terminal domain"/>
    <property type="match status" value="1"/>
</dbReference>
<dbReference type="SUPFAM" id="SSF82171">
    <property type="entry name" value="DPP6 N-terminal domain-like"/>
    <property type="match status" value="1"/>
</dbReference>
<feature type="signal peptide" evidence="1">
    <location>
        <begin position="1"/>
        <end position="30"/>
    </location>
</feature>
<keyword evidence="1" id="KW-0732">Signal</keyword>
<dbReference type="PANTHER" id="PTHR36842">
    <property type="entry name" value="PROTEIN TOLB HOMOLOG"/>
    <property type="match status" value="1"/>
</dbReference>
<protein>
    <recommendedName>
        <fullName evidence="3">WD40 repeat protein</fullName>
    </recommendedName>
</protein>
<evidence type="ECO:0000313" key="2">
    <source>
        <dbReference type="EMBL" id="WTP85826.1"/>
    </source>
</evidence>
<dbReference type="InterPro" id="IPR011042">
    <property type="entry name" value="6-blade_b-propeller_TolB-like"/>
</dbReference>
<name>A0AAU1HVR6_9ACTN</name>
<proteinExistence type="predicted"/>
<gene>
    <name evidence="2" type="ORF">OG477_10815</name>
</gene>
<sequence>MSGVARVSRASLGAALLLALAGTAAPSADAAPRPPLVERVSTAADGTQADGSSNDAAISADGRHAAFVSTAPSFGCAHFTPCLLVKDLAGGGVTRIDLGSGYTYGSPMPSADGSRIAFSAGTRFLAPYLYDRATGRAERLWPENPPGSNELGRVQSLSPDGTHVAYTIGNRNGSENFRLLYVRDTATGTDELISPAEEGDKPGASVSGDGERVAYSVRSGSEEDPADVFVKDRATGERTQVDTDLGAAFLVRITADGRRVLLEAEGGLYVHDLGTGTSRRVAEGTTSAVTADGRYAVVSGADGTRVRDLRTGLRGAALPPSAQVMEGALADKGRAMAFSSTASHLVPGDTNAESDVFVFSGPLRKNPAPMPSVTERISMTGDGQQRPEASYDPVMGADKVVAFTSDDNVFVNAAGGIGQVNSGTQKPASEGTPCSSGRMVGYAAPYDPDGGPGVHVRNRSVGKLTSLGSYQGVRFTWMGQPAVDPSCQWITYTATLPATDADPHPQSRVYRFRFNGGTTDAVSAPTGEAAGNPSISYDGRYIAFEQGGGVHVRDLDTGALEQAGAEGASAPSLSGDGRRVAFRQGNEIHVRDLDAGTTTRVRGTEPSLSGSGTHLAYTSRDAVYLLELATGQRQLVSVDRWGGRNDLPARHPSVNADGTVVAFESASPDLVEGDTNGVPDVFLRTVQ</sequence>
<dbReference type="EMBL" id="CP108140">
    <property type="protein sequence ID" value="WTP85826.1"/>
    <property type="molecule type" value="Genomic_DNA"/>
</dbReference>
<reference evidence="2" key="1">
    <citation type="submission" date="2022-10" db="EMBL/GenBank/DDBJ databases">
        <title>The complete genomes of actinobacterial strains from the NBC collection.</title>
        <authorList>
            <person name="Joergensen T.S."/>
            <person name="Alvarez Arevalo M."/>
            <person name="Sterndorff E.B."/>
            <person name="Faurdal D."/>
            <person name="Vuksanovic O."/>
            <person name="Mourched A.-S."/>
            <person name="Charusanti P."/>
            <person name="Shaw S."/>
            <person name="Blin K."/>
            <person name="Weber T."/>
        </authorList>
    </citation>
    <scope>NUCLEOTIDE SEQUENCE</scope>
    <source>
        <strain evidence="2">NBC 00180</strain>
    </source>
</reference>